<dbReference type="EMBL" id="BGPR01264230">
    <property type="protein sequence ID" value="GBM80405.1"/>
    <property type="molecule type" value="Genomic_DNA"/>
</dbReference>
<dbReference type="EMBL" id="BGPR01264284">
    <property type="protein sequence ID" value="GBM80544.1"/>
    <property type="molecule type" value="Genomic_DNA"/>
</dbReference>
<proteinExistence type="predicted"/>
<evidence type="ECO:0000313" key="4">
    <source>
        <dbReference type="EMBL" id="GBM80544.1"/>
    </source>
</evidence>
<dbReference type="EMBL" id="BGPR01264266">
    <property type="protein sequence ID" value="GBM80497.1"/>
    <property type="molecule type" value="Genomic_DNA"/>
</dbReference>
<name>A0A4Y2ISG6_ARAVE</name>
<feature type="compositionally biased region" description="Basic and acidic residues" evidence="1">
    <location>
        <begin position="32"/>
        <end position="54"/>
    </location>
</feature>
<evidence type="ECO:0000313" key="3">
    <source>
        <dbReference type="EMBL" id="GBM80497.1"/>
    </source>
</evidence>
<feature type="non-terminal residue" evidence="4">
    <location>
        <position position="1"/>
    </location>
</feature>
<keyword evidence="5" id="KW-1185">Reference proteome</keyword>
<evidence type="ECO:0000256" key="1">
    <source>
        <dbReference type="SAM" id="MobiDB-lite"/>
    </source>
</evidence>
<feature type="region of interest" description="Disordered" evidence="1">
    <location>
        <begin position="1"/>
        <end position="66"/>
    </location>
</feature>
<comment type="caution">
    <text evidence="4">The sequence shown here is derived from an EMBL/GenBank/DDBJ whole genome shotgun (WGS) entry which is preliminary data.</text>
</comment>
<dbReference type="AlphaFoldDB" id="A0A4Y2ISG6"/>
<reference evidence="4 5" key="1">
    <citation type="journal article" date="2019" name="Sci. Rep.">
        <title>Orb-weaving spider Araneus ventricosus genome elucidates the spidroin gene catalogue.</title>
        <authorList>
            <person name="Kono N."/>
            <person name="Nakamura H."/>
            <person name="Ohtoshi R."/>
            <person name="Moran D.A.P."/>
            <person name="Shinohara A."/>
            <person name="Yoshida Y."/>
            <person name="Fujiwara M."/>
            <person name="Mori M."/>
            <person name="Tomita M."/>
            <person name="Arakawa K."/>
        </authorList>
    </citation>
    <scope>NUCLEOTIDE SEQUENCE [LARGE SCALE GENOMIC DNA]</scope>
</reference>
<accession>A0A4Y2ISG6</accession>
<evidence type="ECO:0000313" key="5">
    <source>
        <dbReference type="Proteomes" id="UP000499080"/>
    </source>
</evidence>
<organism evidence="4 5">
    <name type="scientific">Araneus ventricosus</name>
    <name type="common">Orbweaver spider</name>
    <name type="synonym">Epeira ventricosa</name>
    <dbReference type="NCBI Taxonomy" id="182803"/>
    <lineage>
        <taxon>Eukaryota</taxon>
        <taxon>Metazoa</taxon>
        <taxon>Ecdysozoa</taxon>
        <taxon>Arthropoda</taxon>
        <taxon>Chelicerata</taxon>
        <taxon>Arachnida</taxon>
        <taxon>Araneae</taxon>
        <taxon>Araneomorphae</taxon>
        <taxon>Entelegynae</taxon>
        <taxon>Araneoidea</taxon>
        <taxon>Araneidae</taxon>
        <taxon>Araneus</taxon>
    </lineage>
</organism>
<gene>
    <name evidence="2" type="ORF">AVEN_124267_1</name>
    <name evidence="4" type="ORF">AVEN_262442_1</name>
    <name evidence="3" type="ORF">AVEN_99284_1</name>
</gene>
<evidence type="ECO:0000313" key="2">
    <source>
        <dbReference type="EMBL" id="GBM80405.1"/>
    </source>
</evidence>
<sequence length="66" mass="7671">PRSGRPPTSTTPDNIQRVRRMLTDDPSVIQNDSRRIEDKPRQCEQHLQKLKDKVYASPTLRRSSNV</sequence>
<protein>
    <submittedName>
        <fullName evidence="4">Uncharacterized protein</fullName>
    </submittedName>
</protein>
<dbReference type="Proteomes" id="UP000499080">
    <property type="component" value="Unassembled WGS sequence"/>
</dbReference>
<feature type="compositionally biased region" description="Low complexity" evidence="1">
    <location>
        <begin position="1"/>
        <end position="12"/>
    </location>
</feature>